<dbReference type="GO" id="GO:0030154">
    <property type="term" value="P:cell differentiation"/>
    <property type="evidence" value="ECO:0007669"/>
    <property type="project" value="UniProtKB-KW"/>
</dbReference>
<reference evidence="9" key="1">
    <citation type="submission" date="2016-06" db="EMBL/GenBank/DDBJ databases">
        <title>Parallel loss of symbiosis genes in relatives of nitrogen-fixing non-legume Parasponia.</title>
        <authorList>
            <person name="Van Velzen R."/>
            <person name="Holmer R."/>
            <person name="Bu F."/>
            <person name="Rutten L."/>
            <person name="Van Zeijl A."/>
            <person name="Liu W."/>
            <person name="Santuari L."/>
            <person name="Cao Q."/>
            <person name="Sharma T."/>
            <person name="Shen D."/>
            <person name="Roswanjaya Y."/>
            <person name="Wardhani T."/>
            <person name="Kalhor M.S."/>
            <person name="Jansen J."/>
            <person name="Van den Hoogen J."/>
            <person name="Gungor B."/>
            <person name="Hartog M."/>
            <person name="Hontelez J."/>
            <person name="Verver J."/>
            <person name="Yang W.-C."/>
            <person name="Schijlen E."/>
            <person name="Repin R."/>
            <person name="Schilthuizen M."/>
            <person name="Schranz E."/>
            <person name="Heidstra R."/>
            <person name="Miyata K."/>
            <person name="Fedorova E."/>
            <person name="Kohlen W."/>
            <person name="Bisseling T."/>
            <person name="Smit S."/>
            <person name="Geurts R."/>
        </authorList>
    </citation>
    <scope>NUCLEOTIDE SEQUENCE [LARGE SCALE GENOMIC DNA]</scope>
    <source>
        <strain evidence="9">cv. RG33-2</strain>
    </source>
</reference>
<comment type="subcellular location">
    <subcellularLocation>
        <location evidence="1">Secreted</location>
        <location evidence="1">Extracellular space</location>
    </subcellularLocation>
</comment>
<evidence type="ECO:0000256" key="2">
    <source>
        <dbReference type="ARBA" id="ARBA00005416"/>
    </source>
</evidence>
<keyword evidence="9" id="KW-1185">Reference proteome</keyword>
<comment type="similarity">
    <text evidence="2">Belongs to the CLV3/ESR signal peptide family.</text>
</comment>
<dbReference type="PANTHER" id="PTHR36016">
    <property type="entry name" value="CLAVATA3/ESR (CLE)-RELATED PROTEIN 7"/>
    <property type="match status" value="1"/>
</dbReference>
<evidence type="ECO:0000313" key="9">
    <source>
        <dbReference type="Proteomes" id="UP000237000"/>
    </source>
</evidence>
<evidence type="ECO:0000256" key="4">
    <source>
        <dbReference type="ARBA" id="ARBA00022729"/>
    </source>
</evidence>
<evidence type="ECO:0000256" key="3">
    <source>
        <dbReference type="ARBA" id="ARBA00022525"/>
    </source>
</evidence>
<evidence type="ECO:0000256" key="5">
    <source>
        <dbReference type="ARBA" id="ARBA00022782"/>
    </source>
</evidence>
<accession>A0A2P5FKS2</accession>
<dbReference type="GO" id="GO:0005576">
    <property type="term" value="C:extracellular region"/>
    <property type="evidence" value="ECO:0007669"/>
    <property type="project" value="UniProtKB-SubCell"/>
</dbReference>
<evidence type="ECO:0000256" key="6">
    <source>
        <dbReference type="ARBA" id="ARBA00023180"/>
    </source>
</evidence>
<evidence type="ECO:0000313" key="8">
    <source>
        <dbReference type="EMBL" id="PON98405.1"/>
    </source>
</evidence>
<dbReference type="Proteomes" id="UP000237000">
    <property type="component" value="Unassembled WGS sequence"/>
</dbReference>
<dbReference type="PANTHER" id="PTHR36016:SF10">
    <property type="entry name" value="CLAVATA3_ESR (CLE)-RELATED PROTEIN 6-LIKE"/>
    <property type="match status" value="1"/>
</dbReference>
<comment type="caution">
    <text evidence="8">The sequence shown here is derived from an EMBL/GenBank/DDBJ whole genome shotgun (WGS) entry which is preliminary data.</text>
</comment>
<name>A0A2P5FKS2_TREOI</name>
<dbReference type="OrthoDB" id="1406315at2759"/>
<keyword evidence="6" id="KW-0325">Glycoprotein</keyword>
<sequence>MKMSSISTLPKAKSFFMRVLVLSIIMLWTFNVVSLDSRSSYHLFSTIPNNYKFNSHLILREFSWYDRSKIKFYQRKLMLDGAGTKRISPGGPDPQHH</sequence>
<dbReference type="AlphaFoldDB" id="A0A2P5FKS2"/>
<proteinExistence type="inferred from homology"/>
<keyword evidence="7" id="KW-0379">Hydroxylation</keyword>
<gene>
    <name evidence="8" type="primary">TorCLE7</name>
    <name evidence="8" type="ORF">TorRG33x02_056390</name>
</gene>
<keyword evidence="4" id="KW-0732">Signal</keyword>
<dbReference type="EMBL" id="JXTC01000024">
    <property type="protein sequence ID" value="PON98405.1"/>
    <property type="molecule type" value="Genomic_DNA"/>
</dbReference>
<dbReference type="InParanoid" id="A0A2P5FKS2"/>
<protein>
    <submittedName>
        <fullName evidence="8">CLAVATA3/ESR (CLE)-related protein</fullName>
    </submittedName>
</protein>
<keyword evidence="3" id="KW-0964">Secreted</keyword>
<keyword evidence="5" id="KW-0221">Differentiation</keyword>
<evidence type="ECO:0000256" key="1">
    <source>
        <dbReference type="ARBA" id="ARBA00004239"/>
    </source>
</evidence>
<dbReference type="InterPro" id="IPR039617">
    <property type="entry name" value="CLAVATA3-CLE"/>
</dbReference>
<organism evidence="8 9">
    <name type="scientific">Trema orientale</name>
    <name type="common">Charcoal tree</name>
    <name type="synonym">Celtis orientalis</name>
    <dbReference type="NCBI Taxonomy" id="63057"/>
    <lineage>
        <taxon>Eukaryota</taxon>
        <taxon>Viridiplantae</taxon>
        <taxon>Streptophyta</taxon>
        <taxon>Embryophyta</taxon>
        <taxon>Tracheophyta</taxon>
        <taxon>Spermatophyta</taxon>
        <taxon>Magnoliopsida</taxon>
        <taxon>eudicotyledons</taxon>
        <taxon>Gunneridae</taxon>
        <taxon>Pentapetalae</taxon>
        <taxon>rosids</taxon>
        <taxon>fabids</taxon>
        <taxon>Rosales</taxon>
        <taxon>Cannabaceae</taxon>
        <taxon>Trema</taxon>
    </lineage>
</organism>
<evidence type="ECO:0000256" key="7">
    <source>
        <dbReference type="ARBA" id="ARBA00023278"/>
    </source>
</evidence>